<dbReference type="EMBL" id="AP017424">
    <property type="protein sequence ID" value="BAU84053.1"/>
    <property type="molecule type" value="Genomic_DNA"/>
</dbReference>
<dbReference type="KEGG" id="slau:SLA_3139"/>
<name>A0A160P139_STRLU</name>
<feature type="compositionally biased region" description="Low complexity" evidence="1">
    <location>
        <begin position="38"/>
        <end position="55"/>
    </location>
</feature>
<feature type="region of interest" description="Disordered" evidence="1">
    <location>
        <begin position="38"/>
        <end position="57"/>
    </location>
</feature>
<evidence type="ECO:0000313" key="3">
    <source>
        <dbReference type="EMBL" id="BAU84053.1"/>
    </source>
</evidence>
<evidence type="ECO:0000256" key="2">
    <source>
        <dbReference type="SAM" id="SignalP"/>
    </source>
</evidence>
<keyword evidence="4" id="KW-1185">Reference proteome</keyword>
<evidence type="ECO:0000313" key="4">
    <source>
        <dbReference type="Proteomes" id="UP000217676"/>
    </source>
</evidence>
<accession>A0A160P139</accession>
<dbReference type="Proteomes" id="UP000217676">
    <property type="component" value="Chromosome"/>
</dbReference>
<organism evidence="3 4">
    <name type="scientific">Streptomyces laurentii</name>
    <dbReference type="NCBI Taxonomy" id="39478"/>
    <lineage>
        <taxon>Bacteria</taxon>
        <taxon>Bacillati</taxon>
        <taxon>Actinomycetota</taxon>
        <taxon>Actinomycetes</taxon>
        <taxon>Kitasatosporales</taxon>
        <taxon>Streptomycetaceae</taxon>
        <taxon>Streptomyces</taxon>
    </lineage>
</organism>
<dbReference type="RefSeq" id="WP_359879605.1">
    <property type="nucleotide sequence ID" value="NZ_JBEYHT010000035.1"/>
</dbReference>
<feature type="signal peptide" evidence="2">
    <location>
        <begin position="1"/>
        <end position="26"/>
    </location>
</feature>
<evidence type="ECO:0000256" key="1">
    <source>
        <dbReference type="SAM" id="MobiDB-lite"/>
    </source>
</evidence>
<proteinExistence type="predicted"/>
<protein>
    <recommendedName>
        <fullName evidence="5">Secreted protein</fullName>
    </recommendedName>
</protein>
<feature type="chain" id="PRO_5007819081" description="Secreted protein" evidence="2">
    <location>
        <begin position="27"/>
        <end position="67"/>
    </location>
</feature>
<reference evidence="3 4" key="1">
    <citation type="journal article" date="2016" name="Genome Announc.">
        <title>Complete Genome Sequence of Thiostrepton-Producing Streptomyces laurentii ATCC 31255.</title>
        <authorList>
            <person name="Doi K."/>
            <person name="Fujino Y."/>
            <person name="Nagayoshi Y."/>
            <person name="Ohshima T."/>
            <person name="Ogata S."/>
        </authorList>
    </citation>
    <scope>NUCLEOTIDE SEQUENCE [LARGE SCALE GENOMIC DNA]</scope>
    <source>
        <strain evidence="3 4">ATCC 31255</strain>
    </source>
</reference>
<sequence length="67" mass="6702">MNKFLAAALTVAAAATTLGAAGTASADNTNLPTVVPLSGLLSPKPKPAQAAQMPPTNQLVENLLPHL</sequence>
<evidence type="ECO:0008006" key="5">
    <source>
        <dbReference type="Google" id="ProtNLM"/>
    </source>
</evidence>
<keyword evidence="2" id="KW-0732">Signal</keyword>
<gene>
    <name evidence="3" type="ORF">SLA_3139</name>
</gene>
<dbReference type="AlphaFoldDB" id="A0A160P139"/>